<dbReference type="InterPro" id="IPR011049">
    <property type="entry name" value="Serralysin-like_metalloprot_C"/>
</dbReference>
<proteinExistence type="predicted"/>
<dbReference type="Pfam" id="PF13448">
    <property type="entry name" value="DUF4114"/>
    <property type="match status" value="1"/>
</dbReference>
<reference evidence="2" key="1">
    <citation type="submission" date="2020-10" db="EMBL/GenBank/DDBJ databases">
        <authorList>
            <person name="Castelo-Branco R."/>
            <person name="Eusebio N."/>
            <person name="Adriana R."/>
            <person name="Vieira A."/>
            <person name="Brugerolle De Fraissinette N."/>
            <person name="Rezende De Castro R."/>
            <person name="Schneider M.P."/>
            <person name="Vasconcelos V."/>
            <person name="Leao P.N."/>
        </authorList>
    </citation>
    <scope>NUCLEOTIDE SEQUENCE</scope>
    <source>
        <strain evidence="2">LEGE 06105</strain>
    </source>
</reference>
<dbReference type="SUPFAM" id="SSF51120">
    <property type="entry name" value="beta-Roll"/>
    <property type="match status" value="1"/>
</dbReference>
<gene>
    <name evidence="2" type="ORF">IQ247_21630</name>
</gene>
<dbReference type="Gene3D" id="2.150.10.10">
    <property type="entry name" value="Serralysin-like metalloprotease, C-terminal"/>
    <property type="match status" value="1"/>
</dbReference>
<dbReference type="AlphaFoldDB" id="A0A8J7K5L1"/>
<comment type="caution">
    <text evidence="2">The sequence shown here is derived from an EMBL/GenBank/DDBJ whole genome shotgun (WGS) entry which is preliminary data.</text>
</comment>
<evidence type="ECO:0000259" key="1">
    <source>
        <dbReference type="Pfam" id="PF13448"/>
    </source>
</evidence>
<accession>A0A8J7K5L1</accession>
<evidence type="ECO:0000313" key="2">
    <source>
        <dbReference type="EMBL" id="MBE9215232.1"/>
    </source>
</evidence>
<feature type="domain" description="DUF4114" evidence="1">
    <location>
        <begin position="574"/>
        <end position="659"/>
    </location>
</feature>
<organism evidence="2 3">
    <name type="scientific">Plectonema cf. radiosum LEGE 06105</name>
    <dbReference type="NCBI Taxonomy" id="945769"/>
    <lineage>
        <taxon>Bacteria</taxon>
        <taxon>Bacillati</taxon>
        <taxon>Cyanobacteriota</taxon>
        <taxon>Cyanophyceae</taxon>
        <taxon>Oscillatoriophycideae</taxon>
        <taxon>Oscillatoriales</taxon>
        <taxon>Microcoleaceae</taxon>
        <taxon>Plectonema</taxon>
    </lineage>
</organism>
<sequence>MTQVSLSTFTDFASNSQAAVEDQSSELTIEVVGSNQLVLVFGSSSNDIIDASISSEGGNDIYGGSGDDTFILGSGDSVFGGAGDDKFFALSGGDNIMHGGPGVDQFWITTAEIPDSANIIADFALGEDVLGIAGLGIDFEDLSITQEKDNVLIAVNGSDLAILQGIGAANLSYQVNANNANYITVTIEDERPIVSFSVNTTTLNEEEGTLFTFNFSVNGAIPEGGLEIALGGELLPFIDQLDFSNFDFTNPDSVKGLSVGNFREDGAVLINITEPSASLSVRVFDDIVKEPDTSYDLTLLAGEGYQLNQQAKAVTVTVTDGVVIDNPPVVALSVDKTNLTEGEEFTVNFNVNADVSPDKPLTVLVKSTEIGALGELNLFNEDGTPAFTTTGIQGTPTVGDDTGSSFLVTLTNSNASIKLSTFNDGIGEGTETFNFALVEGERYAVDSSKGKVTFTIEESPVQVKFEANANGEVTKFAYDLGNARDNDVKASLDQEALDITDAAFDNLVGFYEVIDENGGIDVNGDGVADFNPGDAGYARAALENALDGIAIRLGGNPNNDTTAATFGDVIIQGGKSYAPFAIANAGNLSVQEFLRINPNNNAATVVDDQVAYFAFGAANPDGANHLKSWGNGIFGFEDLPANLGVSDNDFNDAVFKFNFTV</sequence>
<dbReference type="Proteomes" id="UP000620559">
    <property type="component" value="Unassembled WGS sequence"/>
</dbReference>
<evidence type="ECO:0000313" key="3">
    <source>
        <dbReference type="Proteomes" id="UP000620559"/>
    </source>
</evidence>
<name>A0A8J7K5L1_9CYAN</name>
<keyword evidence="3" id="KW-1185">Reference proteome</keyword>
<dbReference type="InterPro" id="IPR025193">
    <property type="entry name" value="DUF4114"/>
</dbReference>
<dbReference type="RefSeq" id="WP_193923249.1">
    <property type="nucleotide sequence ID" value="NZ_JADEWL010000091.1"/>
</dbReference>
<dbReference type="EMBL" id="JADEWL010000091">
    <property type="protein sequence ID" value="MBE9215232.1"/>
    <property type="molecule type" value="Genomic_DNA"/>
</dbReference>
<protein>
    <submittedName>
        <fullName evidence="2">DUF4114 domain-containing protein</fullName>
    </submittedName>
</protein>